<dbReference type="InterPro" id="IPR011993">
    <property type="entry name" value="PH-like_dom_sf"/>
</dbReference>
<dbReference type="Proteomes" id="UP000327493">
    <property type="component" value="Chromosome 18"/>
</dbReference>
<feature type="domain" description="G-protein coupled receptors family 1 profile" evidence="25">
    <location>
        <begin position="108"/>
        <end position="365"/>
    </location>
</feature>
<proteinExistence type="predicted"/>
<dbReference type="Gene3D" id="1.10.555.10">
    <property type="entry name" value="Rho GTPase activation protein"/>
    <property type="match status" value="1"/>
</dbReference>
<evidence type="ECO:0000259" key="23">
    <source>
        <dbReference type="PROSITE" id="PS50003"/>
    </source>
</evidence>
<evidence type="ECO:0000256" key="4">
    <source>
        <dbReference type="ARBA" id="ARBA00022553"/>
    </source>
</evidence>
<organism evidence="26 27">
    <name type="scientific">Etheostoma spectabile</name>
    <name type="common">orangethroat darter</name>
    <dbReference type="NCBI Taxonomy" id="54343"/>
    <lineage>
        <taxon>Eukaryota</taxon>
        <taxon>Metazoa</taxon>
        <taxon>Chordata</taxon>
        <taxon>Craniata</taxon>
        <taxon>Vertebrata</taxon>
        <taxon>Euteleostomi</taxon>
        <taxon>Actinopterygii</taxon>
        <taxon>Neopterygii</taxon>
        <taxon>Teleostei</taxon>
        <taxon>Neoteleostei</taxon>
        <taxon>Acanthomorphata</taxon>
        <taxon>Eupercaria</taxon>
        <taxon>Perciformes</taxon>
        <taxon>Percoidei</taxon>
        <taxon>Percidae</taxon>
        <taxon>Etheostomatinae</taxon>
        <taxon>Etheostoma</taxon>
    </lineage>
</organism>
<keyword evidence="6 22" id="KW-0812">Transmembrane</keyword>
<keyword evidence="5" id="KW-0716">Sensory transduction</keyword>
<comment type="caution">
    <text evidence="26">The sequence shown here is derived from an EMBL/GenBank/DDBJ whole genome shotgun (WGS) entry which is preliminary data.</text>
</comment>
<dbReference type="Pfam" id="PF00620">
    <property type="entry name" value="RhoGAP"/>
    <property type="match status" value="1"/>
</dbReference>
<gene>
    <name evidence="26" type="ORF">FQN60_015636</name>
</gene>
<keyword evidence="15" id="KW-0449">Lipoprotein</keyword>
<accession>A0A5J5CRL6</accession>
<keyword evidence="27" id="KW-1185">Reference proteome</keyword>
<keyword evidence="9 22" id="KW-0472">Membrane</keyword>
<feature type="compositionally biased region" description="Low complexity" evidence="21">
    <location>
        <begin position="1004"/>
        <end position="1022"/>
    </location>
</feature>
<dbReference type="GO" id="GO:0005502">
    <property type="term" value="F:11-cis retinal binding"/>
    <property type="evidence" value="ECO:0007669"/>
    <property type="project" value="UniProtKB-ARBA"/>
</dbReference>
<keyword evidence="10" id="KW-0564">Palmitate</keyword>
<evidence type="ECO:0000256" key="14">
    <source>
        <dbReference type="ARBA" id="ARBA00023224"/>
    </source>
</evidence>
<evidence type="ECO:0000313" key="26">
    <source>
        <dbReference type="EMBL" id="KAA8583090.1"/>
    </source>
</evidence>
<protein>
    <recommendedName>
        <fullName evidence="17">Opsin-5</fullName>
    </recommendedName>
    <alternativeName>
        <fullName evidence="20">G-protein coupled receptor 136</fullName>
    </alternativeName>
    <alternativeName>
        <fullName evidence="19">G-protein coupled receptor PGR12</fullName>
    </alternativeName>
    <alternativeName>
        <fullName evidence="18">Neuropsin</fullName>
    </alternativeName>
</protein>
<dbReference type="Gene3D" id="1.20.1070.10">
    <property type="entry name" value="Rhodopsin 7-helix transmembrane proteins"/>
    <property type="match status" value="1"/>
</dbReference>
<evidence type="ECO:0000256" key="12">
    <source>
        <dbReference type="ARBA" id="ARBA00023170"/>
    </source>
</evidence>
<dbReference type="GO" id="GO:0007604">
    <property type="term" value="P:phototransduction, UV"/>
    <property type="evidence" value="ECO:0007669"/>
    <property type="project" value="UniProtKB-ARBA"/>
</dbReference>
<dbReference type="PROSITE" id="PS50003">
    <property type="entry name" value="PH_DOMAIN"/>
    <property type="match status" value="1"/>
</dbReference>
<comment type="subcellular location">
    <subcellularLocation>
        <location evidence="1">Cell membrane</location>
        <topology evidence="1">Multi-pass membrane protein</topology>
    </subcellularLocation>
</comment>
<feature type="transmembrane region" description="Helical" evidence="22">
    <location>
        <begin position="129"/>
        <end position="153"/>
    </location>
</feature>
<dbReference type="Pfam" id="PF00001">
    <property type="entry name" value="7tm_1"/>
    <property type="match status" value="1"/>
</dbReference>
<keyword evidence="13" id="KW-0325">Glycoprotein</keyword>
<evidence type="ECO:0000256" key="13">
    <source>
        <dbReference type="ARBA" id="ARBA00023180"/>
    </source>
</evidence>
<evidence type="ECO:0000256" key="1">
    <source>
        <dbReference type="ARBA" id="ARBA00004651"/>
    </source>
</evidence>
<reference evidence="26 27" key="1">
    <citation type="submission" date="2019-08" db="EMBL/GenBank/DDBJ databases">
        <title>A chromosome-level genome assembly, high-density linkage maps, and genome scans reveal the genomic architecture of hybrid incompatibilities underlying speciation via character displacement in darters (Percidae: Etheostominae).</title>
        <authorList>
            <person name="Moran R.L."/>
            <person name="Catchen J.M."/>
            <person name="Fuller R.C."/>
        </authorList>
    </citation>
    <scope>NUCLEOTIDE SEQUENCE [LARGE SCALE GENOMIC DNA]</scope>
    <source>
        <strain evidence="26">EspeVRDwgs_2016</strain>
        <tissue evidence="26">Muscle</tissue>
    </source>
</reference>
<evidence type="ECO:0000256" key="5">
    <source>
        <dbReference type="ARBA" id="ARBA00022606"/>
    </source>
</evidence>
<dbReference type="GO" id="GO:0035023">
    <property type="term" value="P:regulation of Rho protein signal transduction"/>
    <property type="evidence" value="ECO:0007669"/>
    <property type="project" value="InterPro"/>
</dbReference>
<keyword evidence="7 22" id="KW-1133">Transmembrane helix</keyword>
<dbReference type="GO" id="GO:0005096">
    <property type="term" value="F:GTPase activator activity"/>
    <property type="evidence" value="ECO:0007669"/>
    <property type="project" value="UniProtKB-KW"/>
</dbReference>
<evidence type="ECO:0000259" key="24">
    <source>
        <dbReference type="PROSITE" id="PS50238"/>
    </source>
</evidence>
<evidence type="ECO:0000256" key="18">
    <source>
        <dbReference type="ARBA" id="ARBA00076328"/>
    </source>
</evidence>
<feature type="compositionally biased region" description="Polar residues" evidence="21">
    <location>
        <begin position="1133"/>
        <end position="1143"/>
    </location>
</feature>
<feature type="domain" description="Rho-GAP" evidence="24">
    <location>
        <begin position="781"/>
        <end position="967"/>
    </location>
</feature>
<feature type="domain" description="PH" evidence="23">
    <location>
        <begin position="572"/>
        <end position="683"/>
    </location>
</feature>
<name>A0A5J5CRL6_9PERO</name>
<evidence type="ECO:0000256" key="17">
    <source>
        <dbReference type="ARBA" id="ARBA00072213"/>
    </source>
</evidence>
<evidence type="ECO:0000256" key="10">
    <source>
        <dbReference type="ARBA" id="ARBA00023139"/>
    </source>
</evidence>
<dbReference type="PROSITE" id="PS50262">
    <property type="entry name" value="G_PROTEIN_RECEP_F1_2"/>
    <property type="match status" value="1"/>
</dbReference>
<evidence type="ECO:0000256" key="9">
    <source>
        <dbReference type="ARBA" id="ARBA00023136"/>
    </source>
</evidence>
<sequence>SGGAATHFPPESLKACTRAAPPCFSRSNLARAVNYHGDTAACIKAYVHTSHFVSPDCDRDNVVRTSSMTPNSSEDTRTISVFTSKLTPAADVCVGLVILSVVLLSVLGNGLVLVICYRRRKKMVGSELLCVNLAVVDFLCCICFYPLSILSSFHHRWLGENITCVYYGLGCYIFGLCGMFTIAAISIIRYLKTCYSSIYAGWLKGANINIACGSTWLIAAVWSSLPLFGWGKYVPEPYGLSCTIAWKGYHTSAKDAFYVICSFACFTMVPVLLIVVSQCQILYKVSRFSHLLSAKHSRNKLRYAEKQLSMMFFCISLGFIIAWAPYAIVSFLFIFHKGTQYMAPEGFVFSALFAKSSHIYNPFIYFYFNQPFQKELRCLLCPKLGGNQVGVDFAEVQVQYPIHIQLQERRYVQKKNTLFFRGTVSHGISPSLSLEMGTRQQALMGGTAISLWEEVAPLERNRTGQTGMERGRDRRRHSATAPRLVHRRNLKLLLLYRQSKNYQVITNSKRQQGVEVLLGDASMNSPDYGVATMRRGSYDDAAASLHPHLRHLAQRRRSAPSLVFGKALPWSPISENGELLLDERVQVTEGSKTKERHLFLFSNAIVFAKLKSTASYRLKHRVSLEDIWLHGFEDEPEDEEATTGDIDLRVTLVLAWDLSFCLVGFRSPEVKEHWLDTLHRKIKDAKARGGCASSPPDVLMKVLSGSITTKTLTGGGMEQFIEFSLDGDAKTSAVSKQLNNKEDKHVTETRWNLVRRLRKGQGVTSKACRSDTDPKPQLFGQPLSKICPDECSLPKPVSVVLLLLRKRGPSTEGVFRKPCNNKNMRDVKEQLNSGLEVDLEGQPVVLLVGLLKSFLKELPGSLLVSELYDKWMAALNNEDTQQKALEIKKVVDDLPGPNKLLLQHLVCVLHHILESADTNKMDASNLAVCIAPTLLQLDGTPLDEQKEQMKKVTELTQFLIEHCEILGENIPHLLDTDADSLCSQHHDSAYDSTDPDGDGEAGESTSSTHLESGSSSSLSPSFTTSSWSADTMFDTKPAVTRRCSEPIILLSANLESLCSHSRSHDDCSMESKDFEEQPLKKQISDDSFLLRVRCGARPVSFPKLSSSSNMDPLPYMAGNCSCSSLESAASNQSESSVFTSSPVGSPPCLKRANTATQPSMAAKPEQDIPRLISDEKRRSQSMRVASKVLMRTRSLGGFSRSSVKKDSQKENSFPCGTLQEDSQSEADPPAELLHKPRPLSAVEVFKQVDSKLPCRPPSYEQAVQNTGLPPQYGSMTVYDAIVLERRSRPSSVNYDFPTTCSVNQYRDDVQQRTPFRQRAMSESVSPGHHEAVSRRCSQPVFEEFSYAKESYV</sequence>
<keyword evidence="16" id="KW-0844">Vision</keyword>
<dbReference type="PROSITE" id="PS50238">
    <property type="entry name" value="RHOGAP"/>
    <property type="match status" value="1"/>
</dbReference>
<keyword evidence="8" id="KW-0297">G-protein coupled receptor</keyword>
<evidence type="ECO:0000256" key="2">
    <source>
        <dbReference type="ARBA" id="ARBA00022468"/>
    </source>
</evidence>
<feature type="non-terminal residue" evidence="26">
    <location>
        <position position="1"/>
    </location>
</feature>
<dbReference type="PANTHER" id="PTHR23179:SF26">
    <property type="entry name" value="T-CELL ACTIVATION RHO GTPASE-ACTIVATING PROTEIN"/>
    <property type="match status" value="1"/>
</dbReference>
<dbReference type="PRINTS" id="PR00237">
    <property type="entry name" value="GPCRRHODOPSN"/>
</dbReference>
<dbReference type="SUPFAM" id="SSF50729">
    <property type="entry name" value="PH domain-like"/>
    <property type="match status" value="1"/>
</dbReference>
<dbReference type="Pfam" id="PF22286">
    <property type="entry name" value="RHG20_PH"/>
    <property type="match status" value="1"/>
</dbReference>
<dbReference type="InterPro" id="IPR001849">
    <property type="entry name" value="PH_domain"/>
</dbReference>
<dbReference type="InterPro" id="IPR017452">
    <property type="entry name" value="GPCR_Rhodpsn_7TM"/>
</dbReference>
<feature type="transmembrane region" description="Helical" evidence="22">
    <location>
        <begin position="308"/>
        <end position="335"/>
    </location>
</feature>
<dbReference type="CDD" id="cd04402">
    <property type="entry name" value="RhoGAP_ARHGAP20"/>
    <property type="match status" value="1"/>
</dbReference>
<dbReference type="GO" id="GO:0007601">
    <property type="term" value="P:visual perception"/>
    <property type="evidence" value="ECO:0007669"/>
    <property type="project" value="UniProtKB-KW"/>
</dbReference>
<evidence type="ECO:0000256" key="19">
    <source>
        <dbReference type="ARBA" id="ARBA00078374"/>
    </source>
</evidence>
<dbReference type="GO" id="GO:0004930">
    <property type="term" value="F:G protein-coupled receptor activity"/>
    <property type="evidence" value="ECO:0007669"/>
    <property type="project" value="UniProtKB-KW"/>
</dbReference>
<dbReference type="FunFam" id="1.20.1070.10:FF:000104">
    <property type="entry name" value="Opsin 5"/>
    <property type="match status" value="1"/>
</dbReference>
<dbReference type="InterPro" id="IPR047887">
    <property type="entry name" value="ARHGAP20_PH"/>
</dbReference>
<keyword evidence="4" id="KW-0597">Phosphoprotein</keyword>
<feature type="region of interest" description="Disordered" evidence="21">
    <location>
        <begin position="1133"/>
        <end position="1237"/>
    </location>
</feature>
<feature type="transmembrane region" description="Helical" evidence="22">
    <location>
        <begin position="165"/>
        <end position="188"/>
    </location>
</feature>
<feature type="transmembrane region" description="Helical" evidence="22">
    <location>
        <begin position="94"/>
        <end position="117"/>
    </location>
</feature>
<dbReference type="PANTHER" id="PTHR23179">
    <property type="entry name" value="T-CELL ACTIVATION RHO GTPASE ACTIVATING PROTEIN-RELATED"/>
    <property type="match status" value="1"/>
</dbReference>
<dbReference type="Gene3D" id="2.30.29.30">
    <property type="entry name" value="Pleckstrin-homology domain (PH domain)/Phosphotyrosine-binding domain (PTB)"/>
    <property type="match status" value="1"/>
</dbReference>
<evidence type="ECO:0000256" key="8">
    <source>
        <dbReference type="ARBA" id="ARBA00023040"/>
    </source>
</evidence>
<dbReference type="InterPro" id="IPR000198">
    <property type="entry name" value="RhoGAP_dom"/>
</dbReference>
<feature type="transmembrane region" description="Helical" evidence="22">
    <location>
        <begin position="256"/>
        <end position="277"/>
    </location>
</feature>
<dbReference type="EMBL" id="VOFY01000018">
    <property type="protein sequence ID" value="KAA8583090.1"/>
    <property type="molecule type" value="Genomic_DNA"/>
</dbReference>
<dbReference type="SMART" id="SM00324">
    <property type="entry name" value="RhoGAP"/>
    <property type="match status" value="1"/>
</dbReference>
<evidence type="ECO:0000256" key="16">
    <source>
        <dbReference type="ARBA" id="ARBA00023305"/>
    </source>
</evidence>
<feature type="compositionally biased region" description="Basic and acidic residues" evidence="21">
    <location>
        <begin position="1164"/>
        <end position="1178"/>
    </location>
</feature>
<dbReference type="GO" id="GO:0005886">
    <property type="term" value="C:plasma membrane"/>
    <property type="evidence" value="ECO:0007669"/>
    <property type="project" value="UniProtKB-SubCell"/>
</dbReference>
<keyword evidence="14" id="KW-0807">Transducer</keyword>
<evidence type="ECO:0000256" key="20">
    <source>
        <dbReference type="ARBA" id="ARBA00082077"/>
    </source>
</evidence>
<evidence type="ECO:0000256" key="11">
    <source>
        <dbReference type="ARBA" id="ARBA00023157"/>
    </source>
</evidence>
<keyword evidence="3" id="KW-1003">Cell membrane</keyword>
<dbReference type="InterPro" id="IPR008936">
    <property type="entry name" value="Rho_GTPase_activation_prot"/>
</dbReference>
<evidence type="ECO:0000256" key="7">
    <source>
        <dbReference type="ARBA" id="ARBA00022989"/>
    </source>
</evidence>
<dbReference type="InterPro" id="IPR000276">
    <property type="entry name" value="GPCR_Rhodpsn"/>
</dbReference>
<keyword evidence="2" id="KW-0343">GTPase activation</keyword>
<evidence type="ECO:0000256" key="6">
    <source>
        <dbReference type="ARBA" id="ARBA00022692"/>
    </source>
</evidence>
<evidence type="ECO:0000256" key="15">
    <source>
        <dbReference type="ARBA" id="ARBA00023288"/>
    </source>
</evidence>
<evidence type="ECO:0000256" key="22">
    <source>
        <dbReference type="SAM" id="Phobius"/>
    </source>
</evidence>
<dbReference type="SUPFAM" id="SSF48350">
    <property type="entry name" value="GTPase activation domain, GAP"/>
    <property type="match status" value="1"/>
</dbReference>
<keyword evidence="12" id="KW-0675">Receptor</keyword>
<evidence type="ECO:0000256" key="3">
    <source>
        <dbReference type="ARBA" id="ARBA00022475"/>
    </source>
</evidence>
<dbReference type="SUPFAM" id="SSF81321">
    <property type="entry name" value="Family A G protein-coupled receptor-like"/>
    <property type="match status" value="1"/>
</dbReference>
<feature type="transmembrane region" description="Helical" evidence="22">
    <location>
        <begin position="208"/>
        <end position="230"/>
    </location>
</feature>
<keyword evidence="11" id="KW-1015">Disulfide bond</keyword>
<evidence type="ECO:0000256" key="21">
    <source>
        <dbReference type="SAM" id="MobiDB-lite"/>
    </source>
</evidence>
<evidence type="ECO:0000259" key="25">
    <source>
        <dbReference type="PROSITE" id="PS50262"/>
    </source>
</evidence>
<feature type="region of interest" description="Disordered" evidence="21">
    <location>
        <begin position="985"/>
        <end position="1022"/>
    </location>
</feature>
<evidence type="ECO:0000313" key="27">
    <source>
        <dbReference type="Proteomes" id="UP000327493"/>
    </source>
</evidence>
<dbReference type="InterPro" id="IPR047886">
    <property type="entry name" value="ARHGAP20-like_RhoGAP"/>
</dbReference>